<dbReference type="InterPro" id="IPR052970">
    <property type="entry name" value="Inner_ear_hair_cell_LOXHD"/>
</dbReference>
<feature type="non-terminal residue" evidence="3">
    <location>
        <position position="246"/>
    </location>
</feature>
<reference evidence="3" key="1">
    <citation type="submission" date="2014-12" db="EMBL/GenBank/DDBJ databases">
        <title>Insight into the proteome of Arion vulgaris.</title>
        <authorList>
            <person name="Aradska J."/>
            <person name="Bulat T."/>
            <person name="Smidak R."/>
            <person name="Sarate P."/>
            <person name="Gangsoo J."/>
            <person name="Sialana F."/>
            <person name="Bilban M."/>
            <person name="Lubec G."/>
        </authorList>
    </citation>
    <scope>NUCLEOTIDE SEQUENCE</scope>
    <source>
        <tissue evidence="3">Skin</tissue>
    </source>
</reference>
<dbReference type="PANTHER" id="PTHR45901:SF7">
    <property type="entry name" value="OXYGEN-REGULATED PROTEIN 1"/>
    <property type="match status" value="1"/>
</dbReference>
<organism evidence="3">
    <name type="scientific">Arion vulgaris</name>
    <dbReference type="NCBI Taxonomy" id="1028688"/>
    <lineage>
        <taxon>Eukaryota</taxon>
        <taxon>Metazoa</taxon>
        <taxon>Spiralia</taxon>
        <taxon>Lophotrochozoa</taxon>
        <taxon>Mollusca</taxon>
        <taxon>Gastropoda</taxon>
        <taxon>Heterobranchia</taxon>
        <taxon>Euthyneura</taxon>
        <taxon>Panpulmonata</taxon>
        <taxon>Eupulmonata</taxon>
        <taxon>Stylommatophora</taxon>
        <taxon>Helicina</taxon>
        <taxon>Arionoidea</taxon>
        <taxon>Arionidae</taxon>
        <taxon>Arion</taxon>
    </lineage>
</organism>
<evidence type="ECO:0000313" key="3">
    <source>
        <dbReference type="EMBL" id="CEK93633.1"/>
    </source>
</evidence>
<dbReference type="SMART" id="SM00308">
    <property type="entry name" value="LH2"/>
    <property type="match status" value="1"/>
</dbReference>
<feature type="non-terminal residue" evidence="3">
    <location>
        <position position="1"/>
    </location>
</feature>
<name>A0A0B7BL03_9EUPU</name>
<feature type="domain" description="PLAT" evidence="2">
    <location>
        <begin position="222"/>
        <end position="246"/>
    </location>
</feature>
<feature type="domain" description="PLAT" evidence="2">
    <location>
        <begin position="92"/>
        <end position="210"/>
    </location>
</feature>
<comment type="caution">
    <text evidence="1">Lacks conserved residue(s) required for the propagation of feature annotation.</text>
</comment>
<proteinExistence type="predicted"/>
<dbReference type="AlphaFoldDB" id="A0A0B7BL03"/>
<dbReference type="SUPFAM" id="SSF49723">
    <property type="entry name" value="Lipase/lipooxygenase domain (PLAT/LH2 domain)"/>
    <property type="match status" value="2"/>
</dbReference>
<protein>
    <recommendedName>
        <fullName evidence="2">PLAT domain-containing protein</fullName>
    </recommendedName>
</protein>
<dbReference type="EMBL" id="HACG01046768">
    <property type="protein sequence ID" value="CEK93633.1"/>
    <property type="molecule type" value="Transcribed_RNA"/>
</dbReference>
<feature type="domain" description="PLAT" evidence="2">
    <location>
        <begin position="1"/>
        <end position="69"/>
    </location>
</feature>
<dbReference type="Pfam" id="PF01477">
    <property type="entry name" value="PLAT"/>
    <property type="match status" value="2"/>
</dbReference>
<dbReference type="InterPro" id="IPR036392">
    <property type="entry name" value="PLAT/LH2_dom_sf"/>
</dbReference>
<sequence>HDLFRIKAVDLGKLSKIKIKRDGHGPDSPWYLDKIRVKESEKANVVFLFECDKLLDKDDRTTDIELTLTAVLTDDTVLQNDVHSKQDKYKAGDWRVYITTSSKLDSGTDANVSLTVIGYKNHAGPFRLGSKGQKCFQTGMVDYFDIWMDPKDIGKIKKVRLEHDNSGERNEWRVEKLMLENLSSGQKYTLNINRWLSYKEKDVDIVYEGAVKSSQMPALKACKYMVKIVTESEKDAGTEANVHINI</sequence>
<dbReference type="InterPro" id="IPR001024">
    <property type="entry name" value="PLAT/LH2_dom"/>
</dbReference>
<evidence type="ECO:0000259" key="2">
    <source>
        <dbReference type="PROSITE" id="PS50095"/>
    </source>
</evidence>
<accession>A0A0B7BL03</accession>
<dbReference type="PROSITE" id="PS50095">
    <property type="entry name" value="PLAT"/>
    <property type="match status" value="3"/>
</dbReference>
<evidence type="ECO:0000256" key="1">
    <source>
        <dbReference type="PROSITE-ProRule" id="PRU00152"/>
    </source>
</evidence>
<gene>
    <name evidence="3" type="primary">ORF196388</name>
</gene>
<dbReference type="PANTHER" id="PTHR45901">
    <property type="entry name" value="PROTEIN CBG12474"/>
    <property type="match status" value="1"/>
</dbReference>
<dbReference type="Gene3D" id="2.60.60.20">
    <property type="entry name" value="PLAT/LH2 domain"/>
    <property type="match status" value="2"/>
</dbReference>